<proteinExistence type="predicted"/>
<evidence type="ECO:0000259" key="1">
    <source>
        <dbReference type="SMART" id="SM00382"/>
    </source>
</evidence>
<dbReference type="KEGG" id="acan:ACA1_063460"/>
<dbReference type="STRING" id="1257118.L8GXD1"/>
<dbReference type="Gene3D" id="1.10.8.60">
    <property type="match status" value="1"/>
</dbReference>
<dbReference type="RefSeq" id="XP_004339595.1">
    <property type="nucleotide sequence ID" value="XM_004339547.1"/>
</dbReference>
<dbReference type="PANTHER" id="PTHR23077">
    <property type="entry name" value="AAA-FAMILY ATPASE"/>
    <property type="match status" value="1"/>
</dbReference>
<dbReference type="InterPro" id="IPR003959">
    <property type="entry name" value="ATPase_AAA_core"/>
</dbReference>
<sequence>MNTVPNELVEAILVLATPGTAAALGSGAVYDPLDMLVGRLRLASVCRLWRDLLQDCNLHQLLLQSLSTTAAAPPPPLSLYLRPRKDPHRPRCGLREACWIIAHQQCNTLASGREMWGCTWQALRPLARSAQEPVDFRKRLIANLLRQARVWFGGGSRARSAAELQEWGARTQAKEEEQLKQFQRHLNADSTQLDRKYIEESSNMPLYLQRPWKEMQAAAVELLSSLKASSVLDHIVVYGPRGCGKTTLVRYLAAELELPLLQFEGLEEEFGVELGSTLLRDVFNLARKHRPCIILLHNFDALSATSKFAARSENQAMTEIDGLPFREPPVFIIGETSEPQRTSAALYRRMKNWVHIGLPDLSTRRTILREALEQRDISVGNRQLLEMTFKTEGFSVTDLIQICDDAVRLSLQTVLHSIRAENTAEKVAAIKRFDPCWLNDQYLQGWGGYCNGPELWNRDGTRRDGQLCPHHHQHIGPPFSLPTPYAFLPSSTDPSLSAAFSHEDDDDLYS</sequence>
<dbReference type="Proteomes" id="UP000011083">
    <property type="component" value="Unassembled WGS sequence"/>
</dbReference>
<dbReference type="AlphaFoldDB" id="L8GXD1"/>
<dbReference type="VEuPathDB" id="AmoebaDB:ACA1_063460"/>
<accession>L8GXD1</accession>
<dbReference type="SMART" id="SM00382">
    <property type="entry name" value="AAA"/>
    <property type="match status" value="1"/>
</dbReference>
<dbReference type="InterPro" id="IPR027417">
    <property type="entry name" value="P-loop_NTPase"/>
</dbReference>
<keyword evidence="3" id="KW-1185">Reference proteome</keyword>
<reference evidence="2 3" key="1">
    <citation type="journal article" date="2013" name="Genome Biol.">
        <title>Genome of Acanthamoeba castellanii highlights extensive lateral gene transfer and early evolution of tyrosine kinase signaling.</title>
        <authorList>
            <person name="Clarke M."/>
            <person name="Lohan A.J."/>
            <person name="Liu B."/>
            <person name="Lagkouvardos I."/>
            <person name="Roy S."/>
            <person name="Zafar N."/>
            <person name="Bertelli C."/>
            <person name="Schilde C."/>
            <person name="Kianianmomeni A."/>
            <person name="Burglin T.R."/>
            <person name="Frech C."/>
            <person name="Turcotte B."/>
            <person name="Kopec K.O."/>
            <person name="Synnott J.M."/>
            <person name="Choo C."/>
            <person name="Paponov I."/>
            <person name="Finkler A."/>
            <person name="Soon Heng Tan C."/>
            <person name="Hutchins A.P."/>
            <person name="Weinmeier T."/>
            <person name="Rattei T."/>
            <person name="Chu J.S."/>
            <person name="Gimenez G."/>
            <person name="Irimia M."/>
            <person name="Rigden D.J."/>
            <person name="Fitzpatrick D.A."/>
            <person name="Lorenzo-Morales J."/>
            <person name="Bateman A."/>
            <person name="Chiu C.H."/>
            <person name="Tang P."/>
            <person name="Hegemann P."/>
            <person name="Fromm H."/>
            <person name="Raoult D."/>
            <person name="Greub G."/>
            <person name="Miranda-Saavedra D."/>
            <person name="Chen N."/>
            <person name="Nash P."/>
            <person name="Ginger M.L."/>
            <person name="Horn M."/>
            <person name="Schaap P."/>
            <person name="Caler L."/>
            <person name="Loftus B."/>
        </authorList>
    </citation>
    <scope>NUCLEOTIDE SEQUENCE [LARGE SCALE GENOMIC DNA]</scope>
    <source>
        <strain evidence="2 3">Neff</strain>
    </source>
</reference>
<feature type="domain" description="AAA+ ATPase" evidence="1">
    <location>
        <begin position="231"/>
        <end position="360"/>
    </location>
</feature>
<dbReference type="InterPro" id="IPR003593">
    <property type="entry name" value="AAA+_ATPase"/>
</dbReference>
<dbReference type="GeneID" id="14918293"/>
<evidence type="ECO:0000313" key="3">
    <source>
        <dbReference type="Proteomes" id="UP000011083"/>
    </source>
</evidence>
<dbReference type="PANTHER" id="PTHR23077:SF117">
    <property type="entry name" value="AAA+ ATPASE DOMAIN-CONTAINING PROTEIN"/>
    <property type="match status" value="1"/>
</dbReference>
<name>L8GXD1_ACACF</name>
<dbReference type="GO" id="GO:0016887">
    <property type="term" value="F:ATP hydrolysis activity"/>
    <property type="evidence" value="ECO:0007669"/>
    <property type="project" value="InterPro"/>
</dbReference>
<dbReference type="EMBL" id="KB007974">
    <property type="protein sequence ID" value="ELR17582.1"/>
    <property type="molecule type" value="Genomic_DNA"/>
</dbReference>
<organism evidence="2 3">
    <name type="scientific">Acanthamoeba castellanii (strain ATCC 30010 / Neff)</name>
    <dbReference type="NCBI Taxonomy" id="1257118"/>
    <lineage>
        <taxon>Eukaryota</taxon>
        <taxon>Amoebozoa</taxon>
        <taxon>Discosea</taxon>
        <taxon>Longamoebia</taxon>
        <taxon>Centramoebida</taxon>
        <taxon>Acanthamoebidae</taxon>
        <taxon>Acanthamoeba</taxon>
    </lineage>
</organism>
<protein>
    <submittedName>
        <fullName evidence="2">ATPase, AAA domain containing protein</fullName>
    </submittedName>
</protein>
<dbReference type="SUPFAM" id="SSF52540">
    <property type="entry name" value="P-loop containing nucleoside triphosphate hydrolases"/>
    <property type="match status" value="1"/>
</dbReference>
<dbReference type="Gene3D" id="3.40.50.300">
    <property type="entry name" value="P-loop containing nucleotide triphosphate hydrolases"/>
    <property type="match status" value="1"/>
</dbReference>
<evidence type="ECO:0000313" key="2">
    <source>
        <dbReference type="EMBL" id="ELR17582.1"/>
    </source>
</evidence>
<dbReference type="GO" id="GO:0005524">
    <property type="term" value="F:ATP binding"/>
    <property type="evidence" value="ECO:0007669"/>
    <property type="project" value="InterPro"/>
</dbReference>
<gene>
    <name evidence="2" type="ORF">ACA1_063460</name>
</gene>
<dbReference type="InterPro" id="IPR050168">
    <property type="entry name" value="AAA_ATPase_domain"/>
</dbReference>
<dbReference type="Pfam" id="PF00004">
    <property type="entry name" value="AAA"/>
    <property type="match status" value="1"/>
</dbReference>